<keyword evidence="2" id="KW-1185">Reference proteome</keyword>
<proteinExistence type="predicted"/>
<evidence type="ECO:0000313" key="1">
    <source>
        <dbReference type="EMBL" id="KAK0745372.1"/>
    </source>
</evidence>
<organism evidence="1 2">
    <name type="scientific">Apiosordaria backusii</name>
    <dbReference type="NCBI Taxonomy" id="314023"/>
    <lineage>
        <taxon>Eukaryota</taxon>
        <taxon>Fungi</taxon>
        <taxon>Dikarya</taxon>
        <taxon>Ascomycota</taxon>
        <taxon>Pezizomycotina</taxon>
        <taxon>Sordariomycetes</taxon>
        <taxon>Sordariomycetidae</taxon>
        <taxon>Sordariales</taxon>
        <taxon>Lasiosphaeriaceae</taxon>
        <taxon>Apiosordaria</taxon>
    </lineage>
</organism>
<comment type="caution">
    <text evidence="1">The sequence shown here is derived from an EMBL/GenBank/DDBJ whole genome shotgun (WGS) entry which is preliminary data.</text>
</comment>
<gene>
    <name evidence="1" type="ORF">B0T21DRAFT_101916</name>
</gene>
<dbReference type="EMBL" id="JAUKTV010000002">
    <property type="protein sequence ID" value="KAK0745372.1"/>
    <property type="molecule type" value="Genomic_DNA"/>
</dbReference>
<accession>A0AA40ETX6</accession>
<reference evidence="1" key="1">
    <citation type="submission" date="2023-06" db="EMBL/GenBank/DDBJ databases">
        <title>Genome-scale phylogeny and comparative genomics of the fungal order Sordariales.</title>
        <authorList>
            <consortium name="Lawrence Berkeley National Laboratory"/>
            <person name="Hensen N."/>
            <person name="Bonometti L."/>
            <person name="Westerberg I."/>
            <person name="Brannstrom I.O."/>
            <person name="Guillou S."/>
            <person name="Cros-Aarteil S."/>
            <person name="Calhoun S."/>
            <person name="Haridas S."/>
            <person name="Kuo A."/>
            <person name="Mondo S."/>
            <person name="Pangilinan J."/>
            <person name="Riley R."/>
            <person name="Labutti K."/>
            <person name="Andreopoulos B."/>
            <person name="Lipzen A."/>
            <person name="Chen C."/>
            <person name="Yanf M."/>
            <person name="Daum C."/>
            <person name="Ng V."/>
            <person name="Clum A."/>
            <person name="Steindorff A."/>
            <person name="Ohm R."/>
            <person name="Martin F."/>
            <person name="Silar P."/>
            <person name="Natvig D."/>
            <person name="Lalanne C."/>
            <person name="Gautier V."/>
            <person name="Ament-Velasquez S.L."/>
            <person name="Kruys A."/>
            <person name="Hutchinson M.I."/>
            <person name="Powell A.J."/>
            <person name="Barry K."/>
            <person name="Miller A.N."/>
            <person name="Grigoriev I.V."/>
            <person name="Debuchy R."/>
            <person name="Gladieux P."/>
            <person name="Thoren M.H."/>
            <person name="Johannesson H."/>
        </authorList>
    </citation>
    <scope>NUCLEOTIDE SEQUENCE</scope>
    <source>
        <strain evidence="1">CBS 540.89</strain>
    </source>
</reference>
<sequence length="98" mass="11229">MLSSHIGIRQAITLPRESQHTLLPTSVWWPSNRIGIPMSRIKDWSLTITITYDHTQLRIRDPVRSPLVKQLRAELVLRWVTTGESSVLYVFASFLGST</sequence>
<protein>
    <submittedName>
        <fullName evidence="1">Uncharacterized protein</fullName>
    </submittedName>
</protein>
<name>A0AA40ETX6_9PEZI</name>
<evidence type="ECO:0000313" key="2">
    <source>
        <dbReference type="Proteomes" id="UP001172159"/>
    </source>
</evidence>
<dbReference type="AlphaFoldDB" id="A0AA40ETX6"/>
<dbReference type="Proteomes" id="UP001172159">
    <property type="component" value="Unassembled WGS sequence"/>
</dbReference>